<evidence type="ECO:0000256" key="8">
    <source>
        <dbReference type="SAM" id="MobiDB-lite"/>
    </source>
</evidence>
<sequence length="244" mass="27340">MSVWSEGISLPGNMDTSPPHEKRKQKPKKNSKKKKSQSAKESNSKPMEAKATASYFSLSITGQIVSATFPLGPDKEFVFLRYELIAGPDWQLASGPQHGLTQLATNKSGHFNEPIVFNMPIEVTYRSTSPYGWPQILVSVFGRSGLGRERLLGYAHIHLPVFGSRRPAEQMEQLQTPILMPKCPNMIADVTSWLLRREPELKDPKVLLDNLKCKGLAMESYGSLDFQLSSVMRGARKLGYHWHA</sequence>
<dbReference type="AlphaFoldDB" id="A0A6P4JAQ6"/>
<dbReference type="GO" id="GO:0060271">
    <property type="term" value="P:cilium assembly"/>
    <property type="evidence" value="ECO:0007669"/>
    <property type="project" value="TreeGrafter"/>
</dbReference>
<evidence type="ECO:0000256" key="6">
    <source>
        <dbReference type="ARBA" id="ARBA00038411"/>
    </source>
</evidence>
<evidence type="ECO:0000313" key="10">
    <source>
        <dbReference type="RefSeq" id="XP_017031688.1"/>
    </source>
</evidence>
<keyword evidence="9" id="KW-1185">Reference proteome</keyword>
<keyword evidence="3" id="KW-0970">Cilium biogenesis/degradation</keyword>
<dbReference type="Pfam" id="PF07162">
    <property type="entry name" value="B9-C2"/>
    <property type="match status" value="1"/>
</dbReference>
<dbReference type="PANTHER" id="PTHR12968">
    <property type="entry name" value="B9 DOMAIN-CONTAINING"/>
    <property type="match status" value="1"/>
</dbReference>
<keyword evidence="5" id="KW-0966">Cell projection</keyword>
<comment type="subcellular location">
    <subcellularLocation>
        <location evidence="1">Cytoplasm</location>
        <location evidence="1">Cytoskeleton</location>
        <location evidence="1">Cilium basal body</location>
    </subcellularLocation>
</comment>
<dbReference type="OrthoDB" id="431939at2759"/>
<evidence type="ECO:0000256" key="7">
    <source>
        <dbReference type="ARBA" id="ARBA00039274"/>
    </source>
</evidence>
<evidence type="ECO:0000256" key="5">
    <source>
        <dbReference type="ARBA" id="ARBA00023273"/>
    </source>
</evidence>
<gene>
    <name evidence="10" type="primary">B9d1</name>
</gene>
<evidence type="ECO:0000256" key="2">
    <source>
        <dbReference type="ARBA" id="ARBA00022490"/>
    </source>
</evidence>
<dbReference type="GO" id="GO:0036038">
    <property type="term" value="C:MKS complex"/>
    <property type="evidence" value="ECO:0007669"/>
    <property type="project" value="TreeGrafter"/>
</dbReference>
<dbReference type="RefSeq" id="XP_017031688.1">
    <property type="nucleotide sequence ID" value="XM_017176199.3"/>
</dbReference>
<protein>
    <recommendedName>
        <fullName evidence="7">B9 domain-containing protein 1</fullName>
    </recommendedName>
</protein>
<reference evidence="10" key="1">
    <citation type="submission" date="2025-08" db="UniProtKB">
        <authorList>
            <consortium name="RefSeq"/>
        </authorList>
    </citation>
    <scope>IDENTIFICATION</scope>
    <source>
        <strain evidence="10">14028-0561.14</strain>
        <tissue evidence="10">Whole fly</tissue>
    </source>
</reference>
<dbReference type="PANTHER" id="PTHR12968:SF1">
    <property type="entry name" value="B9 DOMAIN-CONTAINING PROTEIN 1"/>
    <property type="match status" value="1"/>
</dbReference>
<feature type="region of interest" description="Disordered" evidence="8">
    <location>
        <begin position="1"/>
        <end position="47"/>
    </location>
</feature>
<evidence type="ECO:0000256" key="1">
    <source>
        <dbReference type="ARBA" id="ARBA00004120"/>
    </source>
</evidence>
<dbReference type="Proteomes" id="UP001652661">
    <property type="component" value="Chromosome 3R"/>
</dbReference>
<proteinExistence type="inferred from homology"/>
<keyword evidence="2" id="KW-0963">Cytoplasm</keyword>
<feature type="compositionally biased region" description="Basic residues" evidence="8">
    <location>
        <begin position="21"/>
        <end position="37"/>
    </location>
</feature>
<dbReference type="InterPro" id="IPR010796">
    <property type="entry name" value="C2_B9-type_dom"/>
</dbReference>
<name>A0A6P4JAQ6_DROKI</name>
<accession>A0A6P4JAQ6</accession>
<evidence type="ECO:0000256" key="4">
    <source>
        <dbReference type="ARBA" id="ARBA00023212"/>
    </source>
</evidence>
<comment type="similarity">
    <text evidence="6">Belongs to the B9D family.</text>
</comment>
<keyword evidence="4" id="KW-0206">Cytoskeleton</keyword>
<organism evidence="9 10">
    <name type="scientific">Drosophila kikkawai</name>
    <name type="common">Fruit fly</name>
    <dbReference type="NCBI Taxonomy" id="30033"/>
    <lineage>
        <taxon>Eukaryota</taxon>
        <taxon>Metazoa</taxon>
        <taxon>Ecdysozoa</taxon>
        <taxon>Arthropoda</taxon>
        <taxon>Hexapoda</taxon>
        <taxon>Insecta</taxon>
        <taxon>Pterygota</taxon>
        <taxon>Neoptera</taxon>
        <taxon>Endopterygota</taxon>
        <taxon>Diptera</taxon>
        <taxon>Brachycera</taxon>
        <taxon>Muscomorpha</taxon>
        <taxon>Ephydroidea</taxon>
        <taxon>Drosophilidae</taxon>
        <taxon>Drosophila</taxon>
        <taxon>Sophophora</taxon>
    </lineage>
</organism>
<evidence type="ECO:0000256" key="3">
    <source>
        <dbReference type="ARBA" id="ARBA00022794"/>
    </source>
</evidence>
<dbReference type="PROSITE" id="PS51381">
    <property type="entry name" value="C2_B9"/>
    <property type="match status" value="1"/>
</dbReference>
<evidence type="ECO:0000313" key="9">
    <source>
        <dbReference type="Proteomes" id="UP001652661"/>
    </source>
</evidence>